<evidence type="ECO:0000256" key="11">
    <source>
        <dbReference type="ARBA" id="ARBA00023146"/>
    </source>
</evidence>
<dbReference type="InterPro" id="IPR005147">
    <property type="entry name" value="tRNA_synthase_B5-dom"/>
</dbReference>
<dbReference type="Pfam" id="PF17759">
    <property type="entry name" value="tRNA_synthFbeta"/>
    <property type="match status" value="1"/>
</dbReference>
<dbReference type="Proteomes" id="UP000034492">
    <property type="component" value="Unassembled WGS sequence"/>
</dbReference>
<dbReference type="GO" id="GO:0009328">
    <property type="term" value="C:phenylalanine-tRNA ligase complex"/>
    <property type="evidence" value="ECO:0007669"/>
    <property type="project" value="TreeGrafter"/>
</dbReference>
<evidence type="ECO:0000259" key="14">
    <source>
        <dbReference type="PROSITE" id="PS51483"/>
    </source>
</evidence>
<evidence type="ECO:0000256" key="9">
    <source>
        <dbReference type="ARBA" id="ARBA00022842"/>
    </source>
</evidence>
<evidence type="ECO:0000256" key="10">
    <source>
        <dbReference type="ARBA" id="ARBA00022917"/>
    </source>
</evidence>
<dbReference type="PANTHER" id="PTHR10947">
    <property type="entry name" value="PHENYLALANYL-TRNA SYNTHETASE BETA CHAIN AND LEUCINE-RICH REPEAT-CONTAINING PROTEIN 47"/>
    <property type="match status" value="1"/>
</dbReference>
<evidence type="ECO:0000256" key="6">
    <source>
        <dbReference type="ARBA" id="ARBA00022723"/>
    </source>
</evidence>
<evidence type="ECO:0000313" key="16">
    <source>
        <dbReference type="Proteomes" id="UP000034492"/>
    </source>
</evidence>
<evidence type="ECO:0000256" key="5">
    <source>
        <dbReference type="ARBA" id="ARBA00022598"/>
    </source>
</evidence>
<organism evidence="15 16">
    <name type="scientific">Candidatus Daviesbacteria bacterium GW2011_GWB1_36_5</name>
    <dbReference type="NCBI Taxonomy" id="1618426"/>
    <lineage>
        <taxon>Bacteria</taxon>
        <taxon>Candidatus Daviesiibacteriota</taxon>
    </lineage>
</organism>
<evidence type="ECO:0000256" key="2">
    <source>
        <dbReference type="ARBA" id="ARBA00008653"/>
    </source>
</evidence>
<dbReference type="GO" id="GO:0006432">
    <property type="term" value="P:phenylalanyl-tRNA aminoacylation"/>
    <property type="evidence" value="ECO:0007669"/>
    <property type="project" value="InterPro"/>
</dbReference>
<dbReference type="InterPro" id="IPR005146">
    <property type="entry name" value="B3/B4_tRNA-bd"/>
</dbReference>
<dbReference type="EMBL" id="LBSA01000014">
    <property type="protein sequence ID" value="KKQ09437.1"/>
    <property type="molecule type" value="Genomic_DNA"/>
</dbReference>
<keyword evidence="7" id="KW-0547">Nucleotide-binding</keyword>
<dbReference type="InterPro" id="IPR045060">
    <property type="entry name" value="Phe-tRNA-ligase_IIc_bsu"/>
</dbReference>
<keyword evidence="5 15" id="KW-0436">Ligase</keyword>
<dbReference type="InterPro" id="IPR041616">
    <property type="entry name" value="PheRS_beta_core"/>
</dbReference>
<evidence type="ECO:0000256" key="1">
    <source>
        <dbReference type="ARBA" id="ARBA00001946"/>
    </source>
</evidence>
<keyword evidence="10" id="KW-0648">Protein biosynthesis</keyword>
<name>A0A0G0EV53_9BACT</name>
<gene>
    <name evidence="15" type="ORF">US19_C0014G0009</name>
</gene>
<comment type="cofactor">
    <cofactor evidence="1">
        <name>Mg(2+)</name>
        <dbReference type="ChEBI" id="CHEBI:18420"/>
    </cofactor>
</comment>
<dbReference type="Gene3D" id="3.30.56.10">
    <property type="match status" value="2"/>
</dbReference>
<dbReference type="PROSITE" id="PS51483">
    <property type="entry name" value="B5"/>
    <property type="match status" value="1"/>
</dbReference>
<comment type="similarity">
    <text evidence="2">Belongs to the phenylalanyl-tRNA synthetase beta subunit family. Type 1 subfamily.</text>
</comment>
<dbReference type="GO" id="GO:0004826">
    <property type="term" value="F:phenylalanine-tRNA ligase activity"/>
    <property type="evidence" value="ECO:0007669"/>
    <property type="project" value="UniProtKB-EC"/>
</dbReference>
<dbReference type="GO" id="GO:0003723">
    <property type="term" value="F:RNA binding"/>
    <property type="evidence" value="ECO:0007669"/>
    <property type="project" value="InterPro"/>
</dbReference>
<dbReference type="PATRIC" id="fig|1618426.3.peg.560"/>
<dbReference type="InterPro" id="IPR020825">
    <property type="entry name" value="Phe-tRNA_synthase-like_B3/B4"/>
</dbReference>
<protein>
    <recommendedName>
        <fullName evidence="4">phenylalanine--tRNA ligase</fullName>
        <ecNumber evidence="4">6.1.1.20</ecNumber>
    </recommendedName>
    <alternativeName>
        <fullName evidence="12">Phenylalanyl-tRNA synthetase beta subunit</fullName>
    </alternativeName>
</protein>
<dbReference type="GO" id="GO:0000287">
    <property type="term" value="F:magnesium ion binding"/>
    <property type="evidence" value="ECO:0007669"/>
    <property type="project" value="InterPro"/>
</dbReference>
<dbReference type="NCBIfam" id="TIGR00472">
    <property type="entry name" value="pheT_bact"/>
    <property type="match status" value="1"/>
</dbReference>
<dbReference type="InterPro" id="IPR004532">
    <property type="entry name" value="Phe-tRNA-ligase_IIc_bsu_bact"/>
</dbReference>
<evidence type="ECO:0000256" key="3">
    <source>
        <dbReference type="ARBA" id="ARBA00011209"/>
    </source>
</evidence>
<evidence type="ECO:0000256" key="4">
    <source>
        <dbReference type="ARBA" id="ARBA00012814"/>
    </source>
</evidence>
<keyword evidence="11" id="KW-0030">Aminoacyl-tRNA synthetase</keyword>
<dbReference type="CDD" id="cd00769">
    <property type="entry name" value="PheRS_beta_core"/>
    <property type="match status" value="1"/>
</dbReference>
<evidence type="ECO:0000256" key="12">
    <source>
        <dbReference type="ARBA" id="ARBA00033189"/>
    </source>
</evidence>
<comment type="subunit">
    <text evidence="3">Tetramer of two alpha and two beta subunits.</text>
</comment>
<keyword evidence="8" id="KW-0067">ATP-binding</keyword>
<evidence type="ECO:0000256" key="7">
    <source>
        <dbReference type="ARBA" id="ARBA00022741"/>
    </source>
</evidence>
<comment type="caution">
    <text evidence="15">The sequence shown here is derived from an EMBL/GenBank/DDBJ whole genome shotgun (WGS) entry which is preliminary data.</text>
</comment>
<feature type="domain" description="B5" evidence="14">
    <location>
        <begin position="285"/>
        <end position="365"/>
    </location>
</feature>
<dbReference type="Gene3D" id="3.30.930.10">
    <property type="entry name" value="Bira Bifunctional Protein, Domain 2"/>
    <property type="match status" value="1"/>
</dbReference>
<dbReference type="SMART" id="SM00874">
    <property type="entry name" value="B5"/>
    <property type="match status" value="1"/>
</dbReference>
<comment type="catalytic activity">
    <reaction evidence="13">
        <text>tRNA(Phe) + L-phenylalanine + ATP = L-phenylalanyl-tRNA(Phe) + AMP + diphosphate + H(+)</text>
        <dbReference type="Rhea" id="RHEA:19413"/>
        <dbReference type="Rhea" id="RHEA-COMP:9668"/>
        <dbReference type="Rhea" id="RHEA-COMP:9699"/>
        <dbReference type="ChEBI" id="CHEBI:15378"/>
        <dbReference type="ChEBI" id="CHEBI:30616"/>
        <dbReference type="ChEBI" id="CHEBI:33019"/>
        <dbReference type="ChEBI" id="CHEBI:58095"/>
        <dbReference type="ChEBI" id="CHEBI:78442"/>
        <dbReference type="ChEBI" id="CHEBI:78531"/>
        <dbReference type="ChEBI" id="CHEBI:456215"/>
        <dbReference type="EC" id="6.1.1.20"/>
    </reaction>
</comment>
<dbReference type="GO" id="GO:0005524">
    <property type="term" value="F:ATP binding"/>
    <property type="evidence" value="ECO:0007669"/>
    <property type="project" value="UniProtKB-KW"/>
</dbReference>
<dbReference type="Pfam" id="PF03484">
    <property type="entry name" value="B5"/>
    <property type="match status" value="1"/>
</dbReference>
<evidence type="ECO:0000256" key="13">
    <source>
        <dbReference type="ARBA" id="ARBA00049255"/>
    </source>
</evidence>
<dbReference type="InterPro" id="IPR009061">
    <property type="entry name" value="DNA-bd_dom_put_sf"/>
</dbReference>
<dbReference type="SUPFAM" id="SSF56037">
    <property type="entry name" value="PheT/TilS domain"/>
    <property type="match status" value="1"/>
</dbReference>
<keyword evidence="6" id="KW-0479">Metal-binding</keyword>
<dbReference type="SUPFAM" id="SSF55681">
    <property type="entry name" value="Class II aaRS and biotin synthetases"/>
    <property type="match status" value="1"/>
</dbReference>
<dbReference type="EC" id="6.1.1.20" evidence="4"/>
<accession>A0A0G0EV53</accession>
<dbReference type="PANTHER" id="PTHR10947:SF0">
    <property type="entry name" value="PHENYLALANINE--TRNA LIGASE BETA SUBUNIT"/>
    <property type="match status" value="1"/>
</dbReference>
<reference evidence="15 16" key="1">
    <citation type="journal article" date="2015" name="Nature">
        <title>rRNA introns, odd ribosomes, and small enigmatic genomes across a large radiation of phyla.</title>
        <authorList>
            <person name="Brown C.T."/>
            <person name="Hug L.A."/>
            <person name="Thomas B.C."/>
            <person name="Sharon I."/>
            <person name="Castelle C.J."/>
            <person name="Singh A."/>
            <person name="Wilkins M.J."/>
            <person name="Williams K.H."/>
            <person name="Banfield J.F."/>
        </authorList>
    </citation>
    <scope>NUCLEOTIDE SEQUENCE [LARGE SCALE GENOMIC DNA]</scope>
</reference>
<sequence length="569" mass="63956">MKVSKNWLKELVDLNISDDELVRLLPLRTIGIKEVTPDFIELDMKGYNRADLLSLRGVAFEVVAITQSKLKFEEKDTAEFIWVDKSLNEVGVNVEDEDLAPIYCIAKIEGLKVEPSDNNWVKKLSDSGIRSINNVADVTNLVMVEYGQPLHAFDASAVEGEKIVVRTAKEGEELETLDGKKRKFSNTDLLITDPKKVLGIAGIMGGKNSEVSDSTTTILLEAAIFNPKNLRKTATRLGLNSEASKRFYHGLTKKKLYQALDGAIRMYESLGGKLTGLTIEGDLEEQERKIPLGLPKIHSLVGVNLDKDQVETYLTKLGFKLEKQATQEGKPGWVVTPPYFRLDVDIEEDLIEEVARMYGYENINARPLEGVLPEKIDQKFFQTLYNLKVKLAGLGLTEVQTYPYYSTKVLRSLGFLEEDNLKHLVKIQNPISQETEYLRMDLWPNLLEAADKNLRQNIKDVAVFEMGKVFIVQEGDKPKEEYRLAILISDGTENTVLQILQIFKGLKLDVEIKQEKPQGIGKLLFHPTKAISLSKDGQIIGVIAEIHPRIADNFGVGKRVGILEFVIKL</sequence>
<evidence type="ECO:0000256" key="8">
    <source>
        <dbReference type="ARBA" id="ARBA00022840"/>
    </source>
</evidence>
<dbReference type="SMART" id="SM00873">
    <property type="entry name" value="B3_4"/>
    <property type="match status" value="1"/>
</dbReference>
<evidence type="ECO:0000313" key="15">
    <source>
        <dbReference type="EMBL" id="KKQ09437.1"/>
    </source>
</evidence>
<dbReference type="Pfam" id="PF03483">
    <property type="entry name" value="B3_4"/>
    <property type="match status" value="1"/>
</dbReference>
<dbReference type="SUPFAM" id="SSF46955">
    <property type="entry name" value="Putative DNA-binding domain"/>
    <property type="match status" value="2"/>
</dbReference>
<dbReference type="Gene3D" id="3.50.40.10">
    <property type="entry name" value="Phenylalanyl-trna Synthetase, Chain B, domain 3"/>
    <property type="match status" value="1"/>
</dbReference>
<dbReference type="AlphaFoldDB" id="A0A0G0EV53"/>
<proteinExistence type="inferred from homology"/>
<keyword evidence="9" id="KW-0460">Magnesium</keyword>
<dbReference type="InterPro" id="IPR045864">
    <property type="entry name" value="aa-tRNA-synth_II/BPL/LPL"/>
</dbReference>